<keyword evidence="2" id="KW-1185">Reference proteome</keyword>
<organism evidence="1 2">
    <name type="scientific">Plakobranchus ocellatus</name>
    <dbReference type="NCBI Taxonomy" id="259542"/>
    <lineage>
        <taxon>Eukaryota</taxon>
        <taxon>Metazoa</taxon>
        <taxon>Spiralia</taxon>
        <taxon>Lophotrochozoa</taxon>
        <taxon>Mollusca</taxon>
        <taxon>Gastropoda</taxon>
        <taxon>Heterobranchia</taxon>
        <taxon>Euthyneura</taxon>
        <taxon>Panpulmonata</taxon>
        <taxon>Sacoglossa</taxon>
        <taxon>Placobranchoidea</taxon>
        <taxon>Plakobranchidae</taxon>
        <taxon>Plakobranchus</taxon>
    </lineage>
</organism>
<dbReference type="EMBL" id="BLXT01004727">
    <property type="protein sequence ID" value="GFO16991.1"/>
    <property type="molecule type" value="Genomic_DNA"/>
</dbReference>
<evidence type="ECO:0000313" key="1">
    <source>
        <dbReference type="EMBL" id="GFO16991.1"/>
    </source>
</evidence>
<comment type="caution">
    <text evidence="1">The sequence shown here is derived from an EMBL/GenBank/DDBJ whole genome shotgun (WGS) entry which is preliminary data.</text>
</comment>
<gene>
    <name evidence="1" type="ORF">PoB_004349600</name>
</gene>
<dbReference type="Proteomes" id="UP000735302">
    <property type="component" value="Unassembled WGS sequence"/>
</dbReference>
<accession>A0AAV4B0S7</accession>
<evidence type="ECO:0000313" key="2">
    <source>
        <dbReference type="Proteomes" id="UP000735302"/>
    </source>
</evidence>
<dbReference type="AlphaFoldDB" id="A0AAV4B0S7"/>
<reference evidence="1 2" key="1">
    <citation type="journal article" date="2021" name="Elife">
        <title>Chloroplast acquisition without the gene transfer in kleptoplastic sea slugs, Plakobranchus ocellatus.</title>
        <authorList>
            <person name="Maeda T."/>
            <person name="Takahashi S."/>
            <person name="Yoshida T."/>
            <person name="Shimamura S."/>
            <person name="Takaki Y."/>
            <person name="Nagai Y."/>
            <person name="Toyoda A."/>
            <person name="Suzuki Y."/>
            <person name="Arimoto A."/>
            <person name="Ishii H."/>
            <person name="Satoh N."/>
            <person name="Nishiyama T."/>
            <person name="Hasebe M."/>
            <person name="Maruyama T."/>
            <person name="Minagawa J."/>
            <person name="Obokata J."/>
            <person name="Shigenobu S."/>
        </authorList>
    </citation>
    <scope>NUCLEOTIDE SEQUENCE [LARGE SCALE GENOMIC DNA]</scope>
</reference>
<name>A0AAV4B0S7_9GAST</name>
<proteinExistence type="predicted"/>
<protein>
    <submittedName>
        <fullName evidence="1">Uncharacterized protein</fullName>
    </submittedName>
</protein>
<sequence>MKEFEEELINIIESVKFKHARKRFQSKLIADINKIIQDRQLYIPADKTDNYYELNDTPYEKLLNKCLLKEYRKTGVKLTHEVEAEDKNIAKRLDLTDRVETAAKKEAFIALKDHKPNFLNKPTCRLINHCKPELGKVSK</sequence>